<dbReference type="PANTHER" id="PTHR35563:SF2">
    <property type="entry name" value="BARREL METAL-DEPENDENT HYDROLASE, PUTATIVE (AFU_ORTHOLOGUE AFUA_1G16240)-RELATED"/>
    <property type="match status" value="1"/>
</dbReference>
<dbReference type="InterPro" id="IPR006680">
    <property type="entry name" value="Amidohydro-rel"/>
</dbReference>
<dbReference type="AlphaFoldDB" id="A0A4R2RQJ9"/>
<gene>
    <name evidence="2" type="ORF">EDD57_13211</name>
</gene>
<dbReference type="OrthoDB" id="9787654at2"/>
<keyword evidence="2" id="KW-0378">Hydrolase</keyword>
<dbReference type="SUPFAM" id="SSF51556">
    <property type="entry name" value="Metallo-dependent hydrolases"/>
    <property type="match status" value="1"/>
</dbReference>
<sequence length="251" mass="27902">MKIFDAHLHIIDPDFPIVENQGYIPKPFTVNDYVDCTQTLNMVGGSIVSGSFQAFDQSYLIDALDKLGPHFVGVTQLPYTASDEEIFYLNSKGVKAVRFNVKRGGSEGLAQLEYFAKRVYELVGWHVELYIDSKSLPEIAQTLIDLPAVSIDHLGLTRDGFHTLLNLVEKGVRVKATGFGRVGLDVREALQTISSVNPDSLMFGTDLPSTRAPRPFAHSDVDLVLDTLGEATARKVLYENAIKWYRLDHEG</sequence>
<dbReference type="Proteomes" id="UP000294746">
    <property type="component" value="Unassembled WGS sequence"/>
</dbReference>
<evidence type="ECO:0000313" key="3">
    <source>
        <dbReference type="Proteomes" id="UP000294746"/>
    </source>
</evidence>
<proteinExistence type="predicted"/>
<dbReference type="InterPro" id="IPR032466">
    <property type="entry name" value="Metal_Hydrolase"/>
</dbReference>
<dbReference type="EMBL" id="SLXV01000032">
    <property type="protein sequence ID" value="TCP65533.1"/>
    <property type="molecule type" value="Genomic_DNA"/>
</dbReference>
<name>A0A4R2RQJ9_9BACL</name>
<dbReference type="Pfam" id="PF04909">
    <property type="entry name" value="Amidohydro_2"/>
    <property type="match status" value="1"/>
</dbReference>
<dbReference type="InterPro" id="IPR052358">
    <property type="entry name" value="Aro_Compnd_Degr_Hydrolases"/>
</dbReference>
<feature type="domain" description="Amidohydrolase-related" evidence="1">
    <location>
        <begin position="5"/>
        <end position="247"/>
    </location>
</feature>
<organism evidence="2 3">
    <name type="scientific">Baia soyae</name>
    <dbReference type="NCBI Taxonomy" id="1544746"/>
    <lineage>
        <taxon>Bacteria</taxon>
        <taxon>Bacillati</taxon>
        <taxon>Bacillota</taxon>
        <taxon>Bacilli</taxon>
        <taxon>Bacillales</taxon>
        <taxon>Thermoactinomycetaceae</taxon>
        <taxon>Baia</taxon>
    </lineage>
</organism>
<dbReference type="GO" id="GO:0016787">
    <property type="term" value="F:hydrolase activity"/>
    <property type="evidence" value="ECO:0007669"/>
    <property type="project" value="UniProtKB-KW"/>
</dbReference>
<dbReference type="PANTHER" id="PTHR35563">
    <property type="entry name" value="BARREL METAL-DEPENDENT HYDROLASE, PUTATIVE (AFU_ORTHOLOGUE AFUA_1G16240)-RELATED"/>
    <property type="match status" value="1"/>
</dbReference>
<protein>
    <submittedName>
        <fullName evidence="2">Putative TIM-barrel fold metal-dependent hydrolase</fullName>
    </submittedName>
</protein>
<dbReference type="Gene3D" id="3.20.20.140">
    <property type="entry name" value="Metal-dependent hydrolases"/>
    <property type="match status" value="1"/>
</dbReference>
<reference evidence="2 3" key="1">
    <citation type="submission" date="2019-03" db="EMBL/GenBank/DDBJ databases">
        <title>Genomic Encyclopedia of Type Strains, Phase IV (KMG-IV): sequencing the most valuable type-strain genomes for metagenomic binning, comparative biology and taxonomic classification.</title>
        <authorList>
            <person name="Goeker M."/>
        </authorList>
    </citation>
    <scope>NUCLEOTIDE SEQUENCE [LARGE SCALE GENOMIC DNA]</scope>
    <source>
        <strain evidence="2 3">DSM 46831</strain>
    </source>
</reference>
<dbReference type="RefSeq" id="WP_131849331.1">
    <property type="nucleotide sequence ID" value="NZ_SLXV01000032.1"/>
</dbReference>
<comment type="caution">
    <text evidence="2">The sequence shown here is derived from an EMBL/GenBank/DDBJ whole genome shotgun (WGS) entry which is preliminary data.</text>
</comment>
<evidence type="ECO:0000259" key="1">
    <source>
        <dbReference type="Pfam" id="PF04909"/>
    </source>
</evidence>
<evidence type="ECO:0000313" key="2">
    <source>
        <dbReference type="EMBL" id="TCP65533.1"/>
    </source>
</evidence>
<accession>A0A4R2RQJ9</accession>
<keyword evidence="3" id="KW-1185">Reference proteome</keyword>